<evidence type="ECO:0000256" key="1">
    <source>
        <dbReference type="ARBA" id="ARBA00000312"/>
    </source>
</evidence>
<evidence type="ECO:0000256" key="9">
    <source>
        <dbReference type="ARBA" id="ARBA00022679"/>
    </source>
</evidence>
<dbReference type="SUPFAM" id="SSF52540">
    <property type="entry name" value="P-loop containing nucleoside triphosphate hydrolases"/>
    <property type="match status" value="1"/>
</dbReference>
<dbReference type="Proteomes" id="UP001017257">
    <property type="component" value="Chromosome"/>
</dbReference>
<keyword evidence="9 14" id="KW-0808">Transferase</keyword>
<dbReference type="PANTHER" id="PTHR34848">
    <property type="match status" value="1"/>
</dbReference>
<dbReference type="CDD" id="cd00544">
    <property type="entry name" value="CobU"/>
    <property type="match status" value="1"/>
</dbReference>
<comment type="pathway">
    <text evidence="5 14">Cofactor biosynthesis; adenosylcobalamin biosynthesis; adenosylcobalamin from cob(II)yrinate a,c-diamide: step 6/7.</text>
</comment>
<evidence type="ECO:0000256" key="8">
    <source>
        <dbReference type="ARBA" id="ARBA00022573"/>
    </source>
</evidence>
<evidence type="ECO:0000256" key="13">
    <source>
        <dbReference type="ARBA" id="ARBA00023134"/>
    </source>
</evidence>
<comment type="pathway">
    <text evidence="6 14">Cofactor biosynthesis; adenosylcobalamin biosynthesis; adenosylcobalamin from cob(II)yrinate a,c-diamide: step 5/7.</text>
</comment>
<evidence type="ECO:0000256" key="7">
    <source>
        <dbReference type="ARBA" id="ARBA00007490"/>
    </source>
</evidence>
<keyword evidence="13 14" id="KW-0342">GTP-binding</keyword>
<dbReference type="EC" id="2.7.1.156" evidence="14"/>
<comment type="catalytic activity">
    <reaction evidence="3">
        <text>adenosylcob(III)inamide + GTP = adenosylcob(III)inamide phosphate + GDP + H(+)</text>
        <dbReference type="Rhea" id="RHEA:15765"/>
        <dbReference type="ChEBI" id="CHEBI:2480"/>
        <dbReference type="ChEBI" id="CHEBI:15378"/>
        <dbReference type="ChEBI" id="CHEBI:37565"/>
        <dbReference type="ChEBI" id="CHEBI:58189"/>
        <dbReference type="ChEBI" id="CHEBI:58502"/>
        <dbReference type="EC" id="2.7.1.156"/>
    </reaction>
</comment>
<keyword evidence="11 14" id="KW-0418">Kinase</keyword>
<dbReference type="Gene3D" id="3.40.50.300">
    <property type="entry name" value="P-loop containing nucleotide triphosphate hydrolases"/>
    <property type="match status" value="1"/>
</dbReference>
<evidence type="ECO:0000313" key="16">
    <source>
        <dbReference type="Proteomes" id="UP001017257"/>
    </source>
</evidence>
<dbReference type="PIRSF" id="PIRSF006135">
    <property type="entry name" value="CobU"/>
    <property type="match status" value="1"/>
</dbReference>
<comment type="function">
    <text evidence="4 14">Catalyzes ATP-dependent phosphorylation of adenosylcobinamide and addition of GMP to adenosylcobinamide phosphate.</text>
</comment>
<evidence type="ECO:0000256" key="6">
    <source>
        <dbReference type="ARBA" id="ARBA00005159"/>
    </source>
</evidence>
<keyword evidence="12 14" id="KW-0067">ATP-binding</keyword>
<organism evidence="15 16">
    <name type="scientific">Microvirga terrae</name>
    <dbReference type="NCBI Taxonomy" id="2740529"/>
    <lineage>
        <taxon>Bacteria</taxon>
        <taxon>Pseudomonadati</taxon>
        <taxon>Pseudomonadota</taxon>
        <taxon>Alphaproteobacteria</taxon>
        <taxon>Hyphomicrobiales</taxon>
        <taxon>Methylobacteriaceae</taxon>
        <taxon>Microvirga</taxon>
    </lineage>
</organism>
<evidence type="ECO:0000256" key="4">
    <source>
        <dbReference type="ARBA" id="ARBA00003889"/>
    </source>
</evidence>
<dbReference type="EC" id="2.7.7.62" evidence="14"/>
<dbReference type="NCBIfam" id="NF004469">
    <property type="entry name" value="PRK05800.1"/>
    <property type="match status" value="1"/>
</dbReference>
<keyword evidence="16" id="KW-1185">Reference proteome</keyword>
<proteinExistence type="inferred from homology"/>
<evidence type="ECO:0000256" key="10">
    <source>
        <dbReference type="ARBA" id="ARBA00022741"/>
    </source>
</evidence>
<evidence type="ECO:0000313" key="15">
    <source>
        <dbReference type="EMBL" id="UVF19018.1"/>
    </source>
</evidence>
<evidence type="ECO:0000256" key="14">
    <source>
        <dbReference type="PIRNR" id="PIRNR006135"/>
    </source>
</evidence>
<dbReference type="PANTHER" id="PTHR34848:SF1">
    <property type="entry name" value="BIFUNCTIONAL ADENOSYLCOBALAMIN BIOSYNTHESIS PROTEIN COBU"/>
    <property type="match status" value="1"/>
</dbReference>
<dbReference type="Pfam" id="PF02283">
    <property type="entry name" value="CobU"/>
    <property type="match status" value="1"/>
</dbReference>
<evidence type="ECO:0000256" key="5">
    <source>
        <dbReference type="ARBA" id="ARBA00004692"/>
    </source>
</evidence>
<accession>A0ABY5RPS7</accession>
<keyword evidence="8 14" id="KW-0169">Cobalamin biosynthesis</keyword>
<evidence type="ECO:0000256" key="2">
    <source>
        <dbReference type="ARBA" id="ARBA00000711"/>
    </source>
</evidence>
<comment type="similarity">
    <text evidence="7 14">Belongs to the CobU/CobP family.</text>
</comment>
<evidence type="ECO:0000256" key="11">
    <source>
        <dbReference type="ARBA" id="ARBA00022777"/>
    </source>
</evidence>
<dbReference type="GO" id="GO:0008820">
    <property type="term" value="F:cobinamide phosphate guanylyltransferase activity"/>
    <property type="evidence" value="ECO:0007669"/>
    <property type="project" value="UniProtKB-EC"/>
</dbReference>
<keyword evidence="15" id="KW-0548">Nucleotidyltransferase</keyword>
<gene>
    <name evidence="15" type="primary">cobU</name>
    <name evidence="15" type="ORF">HPT29_021550</name>
</gene>
<dbReference type="RefSeq" id="WP_173947561.1">
    <property type="nucleotide sequence ID" value="NZ_CP102845.1"/>
</dbReference>
<reference evidence="15" key="1">
    <citation type="submission" date="2022-08" db="EMBL/GenBank/DDBJ databases">
        <title>Microvirga terrae sp. nov., isolated from soil.</title>
        <authorList>
            <person name="Kim K.H."/>
            <person name="Seo Y.L."/>
            <person name="Kim J.M."/>
            <person name="Lee J.K."/>
            <person name="Han D.M."/>
            <person name="Jeon C.O."/>
        </authorList>
    </citation>
    <scope>NUCLEOTIDE SEQUENCE</scope>
    <source>
        <strain evidence="15">R24</strain>
    </source>
</reference>
<dbReference type="InterPro" id="IPR003203">
    <property type="entry name" value="CobU/CobP"/>
</dbReference>
<comment type="catalytic activity">
    <reaction evidence="2 14">
        <text>adenosylcob(III)inamide phosphate + GTP + H(+) = adenosylcob(III)inamide-GDP + diphosphate</text>
        <dbReference type="Rhea" id="RHEA:22712"/>
        <dbReference type="ChEBI" id="CHEBI:15378"/>
        <dbReference type="ChEBI" id="CHEBI:33019"/>
        <dbReference type="ChEBI" id="CHEBI:37565"/>
        <dbReference type="ChEBI" id="CHEBI:58502"/>
        <dbReference type="ChEBI" id="CHEBI:60487"/>
        <dbReference type="EC" id="2.7.7.62"/>
    </reaction>
</comment>
<dbReference type="GO" id="GO:0043752">
    <property type="term" value="F:adenosylcobinamide kinase activity"/>
    <property type="evidence" value="ECO:0007669"/>
    <property type="project" value="UniProtKB-EC"/>
</dbReference>
<evidence type="ECO:0000256" key="12">
    <source>
        <dbReference type="ARBA" id="ARBA00022840"/>
    </source>
</evidence>
<name>A0ABY5RPS7_9HYPH</name>
<keyword evidence="10 14" id="KW-0547">Nucleotide-binding</keyword>
<protein>
    <recommendedName>
        <fullName evidence="14">Bifunctional adenosylcobalamin biosynthesis protein</fullName>
        <ecNumber evidence="14">2.7.1.156</ecNumber>
        <ecNumber evidence="14">2.7.7.62</ecNumber>
    </recommendedName>
</protein>
<comment type="catalytic activity">
    <reaction evidence="1 14">
        <text>adenosylcob(III)inamide + ATP = adenosylcob(III)inamide phosphate + ADP + H(+)</text>
        <dbReference type="Rhea" id="RHEA:15769"/>
        <dbReference type="ChEBI" id="CHEBI:2480"/>
        <dbReference type="ChEBI" id="CHEBI:15378"/>
        <dbReference type="ChEBI" id="CHEBI:30616"/>
        <dbReference type="ChEBI" id="CHEBI:58502"/>
        <dbReference type="ChEBI" id="CHEBI:456216"/>
        <dbReference type="EC" id="2.7.1.156"/>
    </reaction>
</comment>
<sequence length="181" mass="20120">MTIHRRVLILGGARSGKSRTALQLAESTSPERDYIATAQAFDDEMRERIDRHRAERDRSWQTIDAPLDLVEAVQARAAPRHAVLVDCLTLWLSNIMLAGRDPSREADRLVQTVRDARGPLILVSNEVGHGIVPSTPLGRSFRDEQGRLNQRVAEVCDAVIFVAAGQPILLKPAPPLRLHLE</sequence>
<dbReference type="EMBL" id="CP102845">
    <property type="protein sequence ID" value="UVF19018.1"/>
    <property type="molecule type" value="Genomic_DNA"/>
</dbReference>
<dbReference type="InterPro" id="IPR027417">
    <property type="entry name" value="P-loop_NTPase"/>
</dbReference>
<evidence type="ECO:0000256" key="3">
    <source>
        <dbReference type="ARBA" id="ARBA00001522"/>
    </source>
</evidence>